<dbReference type="RefSeq" id="XP_064728006.1">
    <property type="nucleotide sequence ID" value="XM_064875742.1"/>
</dbReference>
<dbReference type="GeneID" id="90000783"/>
<dbReference type="Proteomes" id="UP001334248">
    <property type="component" value="Unassembled WGS sequence"/>
</dbReference>
<reference evidence="2 3" key="1">
    <citation type="journal article" date="2023" name="Res Sq">
        <title>Genomic and morphological characterization of Knufia obscura isolated from the Mars 2020 spacecraft assembly facility.</title>
        <authorList>
            <person name="Chander A.M."/>
            <person name="Teixeira M.M."/>
            <person name="Singh N.K."/>
            <person name="Williams M.P."/>
            <person name="Parker C.W."/>
            <person name="Leo P."/>
            <person name="Stajich J.E."/>
            <person name="Torok T."/>
            <person name="Tighe S."/>
            <person name="Mason C.E."/>
            <person name="Venkateswaran K."/>
        </authorList>
    </citation>
    <scope>NUCLEOTIDE SEQUENCE [LARGE SCALE GENOMIC DNA]</scope>
    <source>
        <strain evidence="2 3">CCFEE 5817</strain>
    </source>
</reference>
<proteinExistence type="predicted"/>
<comment type="caution">
    <text evidence="2">The sequence shown here is derived from an EMBL/GenBank/DDBJ whole genome shotgun (WGS) entry which is preliminary data.</text>
</comment>
<organism evidence="2 3">
    <name type="scientific">Knufia obscura</name>
    <dbReference type="NCBI Taxonomy" id="1635080"/>
    <lineage>
        <taxon>Eukaryota</taxon>
        <taxon>Fungi</taxon>
        <taxon>Dikarya</taxon>
        <taxon>Ascomycota</taxon>
        <taxon>Pezizomycotina</taxon>
        <taxon>Eurotiomycetes</taxon>
        <taxon>Chaetothyriomycetidae</taxon>
        <taxon>Chaetothyriales</taxon>
        <taxon>Trichomeriaceae</taxon>
        <taxon>Knufia</taxon>
    </lineage>
</organism>
<feature type="region of interest" description="Disordered" evidence="1">
    <location>
        <begin position="189"/>
        <end position="214"/>
    </location>
</feature>
<feature type="compositionally biased region" description="Basic and acidic residues" evidence="1">
    <location>
        <begin position="189"/>
        <end position="198"/>
    </location>
</feature>
<protein>
    <submittedName>
        <fullName evidence="2">Uncharacterized protein</fullName>
    </submittedName>
</protein>
<evidence type="ECO:0000313" key="3">
    <source>
        <dbReference type="Proteomes" id="UP001334248"/>
    </source>
</evidence>
<name>A0ABR0RGZ8_9EURO</name>
<accession>A0ABR0RGZ8</accession>
<keyword evidence="3" id="KW-1185">Reference proteome</keyword>
<dbReference type="EMBL" id="JAVHJV010000009">
    <property type="protein sequence ID" value="KAK5939916.1"/>
    <property type="molecule type" value="Genomic_DNA"/>
</dbReference>
<evidence type="ECO:0000256" key="1">
    <source>
        <dbReference type="SAM" id="MobiDB-lite"/>
    </source>
</evidence>
<sequence length="361" mass="40787">MGPRTLEQYQSYIPETSQSNNMPTVKQNIGVLRNGVQRRRAQAADNEDEANIRLPVRDHYERFEQYMKRQYPKRKQDRFADDALMRQAEVADRNTSLGIIDTVVREFIIFWMPEVELFLADNAYDDEDIERQAYQRLAGGLEKHIMAVSDQVDCGRDGAAAALRDALQERTMQYLADLYNSCEDVLKDHEKPDFDPKQRSSRRSKTALSDRPTATTELLTEARTLDSSLAWSLAGDRDEEPLQRSASPRIRHLSPIRQLDYGEAADNGQIWGNPDAGTGKRKFEIEITNTIKISGSEDIETIGRKRFRDQAMAKDNMVDLTAEDDSEAMPPGGMSSNDWQEGGSGDGFVDASEIPIPGAFN</sequence>
<gene>
    <name evidence="2" type="ORF">PMZ80_007334</name>
</gene>
<evidence type="ECO:0000313" key="2">
    <source>
        <dbReference type="EMBL" id="KAK5939916.1"/>
    </source>
</evidence>
<feature type="region of interest" description="Disordered" evidence="1">
    <location>
        <begin position="321"/>
        <end position="361"/>
    </location>
</feature>